<dbReference type="InterPro" id="IPR000825">
    <property type="entry name" value="SUF_FeS_clus_asmbl_SufBD_core"/>
</dbReference>
<dbReference type="PANTHER" id="PTHR43575">
    <property type="entry name" value="PROTEIN ABCI7, CHLOROPLASTIC"/>
    <property type="match status" value="1"/>
</dbReference>
<dbReference type="InterPro" id="IPR045595">
    <property type="entry name" value="SufBD_N"/>
</dbReference>
<protein>
    <submittedName>
        <fullName evidence="4">Fe-S cluster assembly protein SufD</fullName>
    </submittedName>
</protein>
<keyword evidence="5" id="KW-1185">Reference proteome</keyword>
<dbReference type="NCBIfam" id="TIGR01981">
    <property type="entry name" value="sufD"/>
    <property type="match status" value="1"/>
</dbReference>
<accession>A0ABT1QND5</accession>
<dbReference type="Proteomes" id="UP001165498">
    <property type="component" value="Unassembled WGS sequence"/>
</dbReference>
<dbReference type="InterPro" id="IPR055346">
    <property type="entry name" value="Fe-S_cluster_assembly_SufBD"/>
</dbReference>
<dbReference type="RefSeq" id="WP_255911784.1">
    <property type="nucleotide sequence ID" value="NZ_JANFQO010000003.1"/>
</dbReference>
<feature type="domain" description="SUF system FeS cluster assembly SufBD core" evidence="2">
    <location>
        <begin position="201"/>
        <end position="429"/>
    </location>
</feature>
<sequence length="459" mass="48902">MSAPLLQSLEQGFAGLPPAAVQAAQLGEVRRASLAAALGDGLPGARAERWRHTSLRALERRTFSPLAAADESLVAGLARQIADTAPAGADEMPAWLQTLRQLSAQRVPRLVFVNGTFAPALSQLHGLPAEVRFEPLSQALADPARDPRELEFLARRFNAADETFARLNAAFALDGLLLRVPAGVQCAQPVALVMLGAAAEGDRALHLRHLVEVGEGASLDLREYQFAATAQANLCNSLVHVHLRRGARLEHLRVQAEDADAVLLARTDAVLAGEADYGRTDLELGAVLSRHELNVSLQGSGARLRSNGVLLADGRRHLDTRLGVDHAARDTACELTWRGLGAGRGRAVFHGGILIRAGADGTSAQLSNKNLLLSPHAEIDTQPVLEIHADEVKASHGATVGQLDPAALFYLRSRGVPEAQARRQLTEAFCRIVLDDLADTALREQIDALLAQRLAGVGA</sequence>
<feature type="domain" description="SUF system FeS cluster assembly SufBD N-terminal" evidence="3">
    <location>
        <begin position="110"/>
        <end position="191"/>
    </location>
</feature>
<dbReference type="Pfam" id="PF01458">
    <property type="entry name" value="SUFBD_core"/>
    <property type="match status" value="1"/>
</dbReference>
<dbReference type="PANTHER" id="PTHR43575:SF1">
    <property type="entry name" value="PROTEIN ABCI7, CHLOROPLASTIC"/>
    <property type="match status" value="1"/>
</dbReference>
<dbReference type="InterPro" id="IPR037284">
    <property type="entry name" value="SUF_FeS_clus_asmbl_SufBD_sf"/>
</dbReference>
<proteinExistence type="inferred from homology"/>
<dbReference type="EMBL" id="JANFQO010000003">
    <property type="protein sequence ID" value="MCQ4163962.1"/>
    <property type="molecule type" value="Genomic_DNA"/>
</dbReference>
<organism evidence="4 5">
    <name type="scientific">Tahibacter harae</name>
    <dbReference type="NCBI Taxonomy" id="2963937"/>
    <lineage>
        <taxon>Bacteria</taxon>
        <taxon>Pseudomonadati</taxon>
        <taxon>Pseudomonadota</taxon>
        <taxon>Gammaproteobacteria</taxon>
        <taxon>Lysobacterales</taxon>
        <taxon>Rhodanobacteraceae</taxon>
        <taxon>Tahibacter</taxon>
    </lineage>
</organism>
<dbReference type="Pfam" id="PF19295">
    <property type="entry name" value="SufBD_N"/>
    <property type="match status" value="1"/>
</dbReference>
<reference evidence="4" key="1">
    <citation type="submission" date="2022-07" db="EMBL/GenBank/DDBJ databases">
        <title>Tahibacter sp., a new gammaproteobacterium isolated from the silt sample collected at pig farm.</title>
        <authorList>
            <person name="Chen H."/>
        </authorList>
    </citation>
    <scope>NUCLEOTIDE SEQUENCE</scope>
    <source>
        <strain evidence="4">P2K</strain>
    </source>
</reference>
<dbReference type="InterPro" id="IPR011542">
    <property type="entry name" value="SUF_FeS_clus_asmbl_SufD"/>
</dbReference>
<comment type="caution">
    <text evidence="4">The sequence shown here is derived from an EMBL/GenBank/DDBJ whole genome shotgun (WGS) entry which is preliminary data.</text>
</comment>
<gene>
    <name evidence="4" type="primary">sufD</name>
    <name evidence="4" type="ORF">NM961_04490</name>
</gene>
<evidence type="ECO:0000256" key="1">
    <source>
        <dbReference type="ARBA" id="ARBA00043967"/>
    </source>
</evidence>
<comment type="similarity">
    <text evidence="1">Belongs to the iron-sulfur cluster assembly SufBD family.</text>
</comment>
<name>A0ABT1QND5_9GAMM</name>
<evidence type="ECO:0000259" key="2">
    <source>
        <dbReference type="Pfam" id="PF01458"/>
    </source>
</evidence>
<evidence type="ECO:0000259" key="3">
    <source>
        <dbReference type="Pfam" id="PF19295"/>
    </source>
</evidence>
<evidence type="ECO:0000313" key="4">
    <source>
        <dbReference type="EMBL" id="MCQ4163962.1"/>
    </source>
</evidence>
<evidence type="ECO:0000313" key="5">
    <source>
        <dbReference type="Proteomes" id="UP001165498"/>
    </source>
</evidence>
<dbReference type="SUPFAM" id="SSF101960">
    <property type="entry name" value="Stabilizer of iron transporter SufD"/>
    <property type="match status" value="1"/>
</dbReference>